<dbReference type="Pfam" id="PF02654">
    <property type="entry name" value="CobS"/>
    <property type="match status" value="1"/>
</dbReference>
<evidence type="ECO:0000256" key="13">
    <source>
        <dbReference type="ARBA" id="ARBA00023136"/>
    </source>
</evidence>
<evidence type="ECO:0000256" key="7">
    <source>
        <dbReference type="ARBA" id="ARBA00022475"/>
    </source>
</evidence>
<dbReference type="GO" id="GO:0051073">
    <property type="term" value="F:adenosylcobinamide-GDP ribazoletransferase activity"/>
    <property type="evidence" value="ECO:0007669"/>
    <property type="project" value="UniProtKB-EC"/>
</dbReference>
<evidence type="ECO:0000256" key="3">
    <source>
        <dbReference type="ARBA" id="ARBA00004663"/>
    </source>
</evidence>
<keyword evidence="7 19" id="KW-1003">Cell membrane</keyword>
<keyword evidence="21" id="KW-1185">Reference proteome</keyword>
<evidence type="ECO:0000313" key="21">
    <source>
        <dbReference type="Proteomes" id="UP001575181"/>
    </source>
</evidence>
<feature type="transmembrane region" description="Helical" evidence="19">
    <location>
        <begin position="109"/>
        <end position="129"/>
    </location>
</feature>
<organism evidence="20 21">
    <name type="scientific">Thiohalorhabdus methylotrophus</name>
    <dbReference type="NCBI Taxonomy" id="3242694"/>
    <lineage>
        <taxon>Bacteria</taxon>
        <taxon>Pseudomonadati</taxon>
        <taxon>Pseudomonadota</taxon>
        <taxon>Gammaproteobacteria</taxon>
        <taxon>Thiohalorhabdales</taxon>
        <taxon>Thiohalorhabdaceae</taxon>
        <taxon>Thiohalorhabdus</taxon>
    </lineage>
</organism>
<evidence type="ECO:0000256" key="5">
    <source>
        <dbReference type="ARBA" id="ARBA00013200"/>
    </source>
</evidence>
<comment type="cofactor">
    <cofactor evidence="1 19">
        <name>Mg(2+)</name>
        <dbReference type="ChEBI" id="CHEBI:18420"/>
    </cofactor>
</comment>
<keyword evidence="9 19" id="KW-0808">Transferase</keyword>
<name>A0ABV4TWA0_9GAMM</name>
<evidence type="ECO:0000256" key="18">
    <source>
        <dbReference type="ARBA" id="ARBA00049504"/>
    </source>
</evidence>
<evidence type="ECO:0000256" key="2">
    <source>
        <dbReference type="ARBA" id="ARBA00004651"/>
    </source>
</evidence>
<evidence type="ECO:0000256" key="19">
    <source>
        <dbReference type="HAMAP-Rule" id="MF_00719"/>
    </source>
</evidence>
<keyword evidence="12 19" id="KW-1133">Transmembrane helix</keyword>
<dbReference type="HAMAP" id="MF_00719">
    <property type="entry name" value="CobS"/>
    <property type="match status" value="1"/>
</dbReference>
<keyword evidence="8 19" id="KW-0169">Cobalamin biosynthesis</keyword>
<comment type="catalytic activity">
    <reaction evidence="18 19">
        <text>alpha-ribazole 5'-phosphate + adenosylcob(III)inamide-GDP = adenosylcob(III)alamin 5'-phosphate + GMP + H(+)</text>
        <dbReference type="Rhea" id="RHEA:23560"/>
        <dbReference type="ChEBI" id="CHEBI:15378"/>
        <dbReference type="ChEBI" id="CHEBI:57918"/>
        <dbReference type="ChEBI" id="CHEBI:58115"/>
        <dbReference type="ChEBI" id="CHEBI:60487"/>
        <dbReference type="ChEBI" id="CHEBI:60493"/>
        <dbReference type="EC" id="2.7.8.26"/>
    </reaction>
</comment>
<comment type="caution">
    <text evidence="20">The sequence shown here is derived from an EMBL/GenBank/DDBJ whole genome shotgun (WGS) entry which is preliminary data.</text>
</comment>
<feature type="transmembrane region" description="Helical" evidence="19">
    <location>
        <begin position="136"/>
        <end position="155"/>
    </location>
</feature>
<evidence type="ECO:0000256" key="12">
    <source>
        <dbReference type="ARBA" id="ARBA00022989"/>
    </source>
</evidence>
<evidence type="ECO:0000256" key="17">
    <source>
        <dbReference type="ARBA" id="ARBA00048623"/>
    </source>
</evidence>
<dbReference type="RefSeq" id="WP_373655513.1">
    <property type="nucleotide sequence ID" value="NZ_JBGUAW010000004.1"/>
</dbReference>
<dbReference type="PANTHER" id="PTHR34148:SF1">
    <property type="entry name" value="ADENOSYLCOBINAMIDE-GDP RIBAZOLETRANSFERASE"/>
    <property type="match status" value="1"/>
</dbReference>
<comment type="catalytic activity">
    <reaction evidence="17 19">
        <text>alpha-ribazole + adenosylcob(III)inamide-GDP = adenosylcob(III)alamin + GMP + H(+)</text>
        <dbReference type="Rhea" id="RHEA:16049"/>
        <dbReference type="ChEBI" id="CHEBI:10329"/>
        <dbReference type="ChEBI" id="CHEBI:15378"/>
        <dbReference type="ChEBI" id="CHEBI:18408"/>
        <dbReference type="ChEBI" id="CHEBI:58115"/>
        <dbReference type="ChEBI" id="CHEBI:60487"/>
        <dbReference type="EC" id="2.7.8.26"/>
    </reaction>
</comment>
<comment type="similarity">
    <text evidence="4 19">Belongs to the CobS family.</text>
</comment>
<sequence length="245" mass="25200">MVPLRIAIQLLTRIPVIVPEEVAPEDWGRSVLFYPVVGLLIGLLLLGAAALLGADHPGLTAALVVALWLLVTGLLHVDGLADSADAWLGGHGDRERTLALMKDPTTGPAGVAVLVLMLAVKVAAVAALIRTGGTIGLVAAPLLARAGSVWLLLTLPYVRSQGLGAGPAEHLSVRWGWGVFVAALLVGLLLTGGIGFAGLVTGAIVLIFLRWMMERRLGGLTGDTIGAAIEVVEAAFLVGLVYAVG</sequence>
<evidence type="ECO:0000256" key="6">
    <source>
        <dbReference type="ARBA" id="ARBA00015850"/>
    </source>
</evidence>
<evidence type="ECO:0000256" key="16">
    <source>
        <dbReference type="ARBA" id="ARBA00032853"/>
    </source>
</evidence>
<dbReference type="EMBL" id="JBGUAW010000004">
    <property type="protein sequence ID" value="MFA9460431.1"/>
    <property type="molecule type" value="Genomic_DNA"/>
</dbReference>
<proteinExistence type="inferred from homology"/>
<protein>
    <recommendedName>
        <fullName evidence="6 19">Adenosylcobinamide-GDP ribazoletransferase</fullName>
        <ecNumber evidence="5 19">2.7.8.26</ecNumber>
    </recommendedName>
    <alternativeName>
        <fullName evidence="16 19">Cobalamin synthase</fullName>
    </alternativeName>
    <alternativeName>
        <fullName evidence="15 19">Cobalamin-5'-phosphate synthase</fullName>
    </alternativeName>
</protein>
<evidence type="ECO:0000256" key="10">
    <source>
        <dbReference type="ARBA" id="ARBA00022692"/>
    </source>
</evidence>
<comment type="subcellular location">
    <subcellularLocation>
        <location evidence="2 19">Cell membrane</location>
        <topology evidence="2 19">Multi-pass membrane protein</topology>
    </subcellularLocation>
</comment>
<dbReference type="InterPro" id="IPR003805">
    <property type="entry name" value="CobS"/>
</dbReference>
<comment type="function">
    <text evidence="14 19">Joins adenosylcobinamide-GDP and alpha-ribazole to generate adenosylcobalamin (Ado-cobalamin). Also synthesizes adenosylcobalamin 5'-phosphate from adenosylcobinamide-GDP and alpha-ribazole 5'-phosphate.</text>
</comment>
<accession>A0ABV4TWA0</accession>
<dbReference type="EC" id="2.7.8.26" evidence="5 19"/>
<dbReference type="Proteomes" id="UP001575181">
    <property type="component" value="Unassembled WGS sequence"/>
</dbReference>
<feature type="transmembrane region" description="Helical" evidence="19">
    <location>
        <begin position="59"/>
        <end position="77"/>
    </location>
</feature>
<keyword evidence="11 19" id="KW-0460">Magnesium</keyword>
<dbReference type="NCBIfam" id="TIGR00317">
    <property type="entry name" value="cobS"/>
    <property type="match status" value="1"/>
</dbReference>
<keyword evidence="10 19" id="KW-0812">Transmembrane</keyword>
<feature type="transmembrane region" description="Helical" evidence="19">
    <location>
        <begin position="32"/>
        <end position="52"/>
    </location>
</feature>
<dbReference type="PANTHER" id="PTHR34148">
    <property type="entry name" value="ADENOSYLCOBINAMIDE-GDP RIBAZOLETRANSFERASE"/>
    <property type="match status" value="1"/>
</dbReference>
<gene>
    <name evidence="19" type="primary">cobS</name>
    <name evidence="20" type="ORF">ACERLL_06265</name>
</gene>
<evidence type="ECO:0000256" key="4">
    <source>
        <dbReference type="ARBA" id="ARBA00010561"/>
    </source>
</evidence>
<evidence type="ECO:0000256" key="8">
    <source>
        <dbReference type="ARBA" id="ARBA00022573"/>
    </source>
</evidence>
<dbReference type="NCBIfam" id="NF001278">
    <property type="entry name" value="PRK00235.1-5"/>
    <property type="match status" value="1"/>
</dbReference>
<evidence type="ECO:0000256" key="1">
    <source>
        <dbReference type="ARBA" id="ARBA00001946"/>
    </source>
</evidence>
<evidence type="ECO:0000256" key="9">
    <source>
        <dbReference type="ARBA" id="ARBA00022679"/>
    </source>
</evidence>
<evidence type="ECO:0000313" key="20">
    <source>
        <dbReference type="EMBL" id="MFA9460431.1"/>
    </source>
</evidence>
<evidence type="ECO:0000256" key="14">
    <source>
        <dbReference type="ARBA" id="ARBA00025228"/>
    </source>
</evidence>
<reference evidence="20 21" key="1">
    <citation type="submission" date="2024-08" db="EMBL/GenBank/DDBJ databases">
        <title>Whole-genome sequencing of halo(alkali)philic microorganisms from hypersaline lakes.</title>
        <authorList>
            <person name="Sorokin D.Y."/>
            <person name="Merkel A.Y."/>
            <person name="Messina E."/>
            <person name="Yakimov M."/>
        </authorList>
    </citation>
    <scope>NUCLEOTIDE SEQUENCE [LARGE SCALE GENOMIC DNA]</scope>
    <source>
        <strain evidence="20 21">Cl-TMA</strain>
    </source>
</reference>
<evidence type="ECO:0000256" key="15">
    <source>
        <dbReference type="ARBA" id="ARBA00032605"/>
    </source>
</evidence>
<comment type="pathway">
    <text evidence="3 19">Cofactor biosynthesis; adenosylcobalamin biosynthesis; adenosylcobalamin from cob(II)yrinate a,c-diamide: step 7/7.</text>
</comment>
<keyword evidence="13 19" id="KW-0472">Membrane</keyword>
<evidence type="ECO:0000256" key="11">
    <source>
        <dbReference type="ARBA" id="ARBA00022842"/>
    </source>
</evidence>
<feature type="transmembrane region" description="Helical" evidence="19">
    <location>
        <begin position="175"/>
        <end position="208"/>
    </location>
</feature>